<protein>
    <submittedName>
        <fullName evidence="1">Uncharacterized protein</fullName>
    </submittedName>
</protein>
<evidence type="ECO:0000313" key="1">
    <source>
        <dbReference type="EMBL" id="KHG21149.1"/>
    </source>
</evidence>
<sequence>MPWTYSHTRIELGSVVATFNHIWP</sequence>
<evidence type="ECO:0000313" key="2">
    <source>
        <dbReference type="Proteomes" id="UP000032142"/>
    </source>
</evidence>
<name>A0A0B0PA83_GOSAR</name>
<dbReference type="EMBL" id="KN417691">
    <property type="protein sequence ID" value="KHG21149.1"/>
    <property type="molecule type" value="Genomic_DNA"/>
</dbReference>
<proteinExistence type="predicted"/>
<keyword evidence="2" id="KW-1185">Reference proteome</keyword>
<dbReference type="AlphaFoldDB" id="A0A0B0PA83"/>
<reference evidence="2" key="1">
    <citation type="submission" date="2014-09" db="EMBL/GenBank/DDBJ databases">
        <authorList>
            <person name="Mudge J."/>
            <person name="Ramaraj T."/>
            <person name="Lindquist I.E."/>
            <person name="Bharti A.K."/>
            <person name="Sundararajan A."/>
            <person name="Cameron C.T."/>
            <person name="Woodward J.E."/>
            <person name="May G.D."/>
            <person name="Brubaker C."/>
            <person name="Broadhvest J."/>
            <person name="Wilkins T.A."/>
        </authorList>
    </citation>
    <scope>NUCLEOTIDE SEQUENCE</scope>
    <source>
        <strain evidence="2">cv. AKA8401</strain>
    </source>
</reference>
<gene>
    <name evidence="1" type="ORF">F383_26842</name>
</gene>
<dbReference type="Proteomes" id="UP000032142">
    <property type="component" value="Unassembled WGS sequence"/>
</dbReference>
<accession>A0A0B0PA83</accession>
<organism evidence="1 2">
    <name type="scientific">Gossypium arboreum</name>
    <name type="common">Tree cotton</name>
    <name type="synonym">Gossypium nanking</name>
    <dbReference type="NCBI Taxonomy" id="29729"/>
    <lineage>
        <taxon>Eukaryota</taxon>
        <taxon>Viridiplantae</taxon>
        <taxon>Streptophyta</taxon>
        <taxon>Embryophyta</taxon>
        <taxon>Tracheophyta</taxon>
        <taxon>Spermatophyta</taxon>
        <taxon>Magnoliopsida</taxon>
        <taxon>eudicotyledons</taxon>
        <taxon>Gunneridae</taxon>
        <taxon>Pentapetalae</taxon>
        <taxon>rosids</taxon>
        <taxon>malvids</taxon>
        <taxon>Malvales</taxon>
        <taxon>Malvaceae</taxon>
        <taxon>Malvoideae</taxon>
        <taxon>Gossypium</taxon>
    </lineage>
</organism>